<dbReference type="AlphaFoldDB" id="A0A0F3IF27"/>
<feature type="transmembrane region" description="Helical" evidence="1">
    <location>
        <begin position="114"/>
        <end position="132"/>
    </location>
</feature>
<evidence type="ECO:0000256" key="1">
    <source>
        <dbReference type="SAM" id="Phobius"/>
    </source>
</evidence>
<keyword evidence="3" id="KW-1185">Reference proteome</keyword>
<evidence type="ECO:0000313" key="3">
    <source>
        <dbReference type="Proteomes" id="UP000033684"/>
    </source>
</evidence>
<evidence type="ECO:0000313" key="2">
    <source>
        <dbReference type="EMBL" id="KJV05361.1"/>
    </source>
</evidence>
<dbReference type="Pfam" id="PF01944">
    <property type="entry name" value="SpoIIM"/>
    <property type="match status" value="1"/>
</dbReference>
<dbReference type="EMBL" id="LAJX01000241">
    <property type="protein sequence ID" value="KJV05361.1"/>
    <property type="molecule type" value="Genomic_DNA"/>
</dbReference>
<feature type="transmembrane region" description="Helical" evidence="1">
    <location>
        <begin position="169"/>
        <end position="193"/>
    </location>
</feature>
<dbReference type="RefSeq" id="WP_045780396.1">
    <property type="nucleotide sequence ID" value="NZ_LAJX01000241.1"/>
</dbReference>
<proteinExistence type="predicted"/>
<protein>
    <recommendedName>
        <fullName evidence="4">Stage II sporulation protein M</fullName>
    </recommendedName>
</protein>
<sequence length="346" mass="37801">MATPNSTSQAALKEWLKTRQADWQQLDARLKKPPNPNHALSEARALLIAYKAVISDLSLSKRIQGNTPITLYLQTLYLKAYEELHQPARQLKAEFFALYRVQVPVLIQHMRHSLLSALAIFLLGILAGWLLISVHPELIGLVLSEPMINQVQNGELWTDSLLNIMPSSVLSLGIAANNITVTLTAFVLGALYGLGTLYILGMNGFMLGAAFAFTAQHGLAGRLCAFIIGHGPVELSVILIAGAMGLQLGESLIRPGPRNRLQAFRQTSFDTGKILCAATPFLLLAGLIEGYISPNPVYPLAAKLTIGILTGLVFWWMLGARKRMFTDAASIASRGTHMRPLLKKRS</sequence>
<comment type="caution">
    <text evidence="2">The sequence shown here is derived from an EMBL/GenBank/DDBJ whole genome shotgun (WGS) entry which is preliminary data.</text>
</comment>
<keyword evidence="1" id="KW-0812">Transmembrane</keyword>
<evidence type="ECO:0008006" key="4">
    <source>
        <dbReference type="Google" id="ProtNLM"/>
    </source>
</evidence>
<dbReference type="OrthoDB" id="9792847at2"/>
<keyword evidence="1" id="KW-0472">Membrane</keyword>
<accession>A0A0F3IF27</accession>
<name>A0A0F3IF27_9GAMM</name>
<dbReference type="PANTHER" id="PTHR35337:SF1">
    <property type="entry name" value="SLR1478 PROTEIN"/>
    <property type="match status" value="1"/>
</dbReference>
<organism evidence="2 3">
    <name type="scientific">Methylocucumis oryzae</name>
    <dbReference type="NCBI Taxonomy" id="1632867"/>
    <lineage>
        <taxon>Bacteria</taxon>
        <taxon>Pseudomonadati</taxon>
        <taxon>Pseudomonadota</taxon>
        <taxon>Gammaproteobacteria</taxon>
        <taxon>Methylococcales</taxon>
        <taxon>Methylococcaceae</taxon>
        <taxon>Methylocucumis</taxon>
    </lineage>
</organism>
<reference evidence="3" key="1">
    <citation type="submission" date="2015-03" db="EMBL/GenBank/DDBJ databases">
        <title>Draft genome sequence of a novel methanotroph (Sn10-6) isolated from flooded ricefield rhizosphere in India.</title>
        <authorList>
            <person name="Pandit P.S."/>
            <person name="Pore S.D."/>
            <person name="Arora P."/>
            <person name="Kapse N.G."/>
            <person name="Dhakephalkar P.K."/>
            <person name="Rahalkar M.C."/>
        </authorList>
    </citation>
    <scope>NUCLEOTIDE SEQUENCE [LARGE SCALE GENOMIC DNA]</scope>
    <source>
        <strain evidence="3">Sn10-6</strain>
    </source>
</reference>
<dbReference type="InterPro" id="IPR002798">
    <property type="entry name" value="SpoIIM-like"/>
</dbReference>
<dbReference type="PANTHER" id="PTHR35337">
    <property type="entry name" value="SLR1478 PROTEIN"/>
    <property type="match status" value="1"/>
</dbReference>
<gene>
    <name evidence="2" type="ORF">VZ94_18735</name>
</gene>
<feature type="transmembrane region" description="Helical" evidence="1">
    <location>
        <begin position="235"/>
        <end position="253"/>
    </location>
</feature>
<feature type="transmembrane region" description="Helical" evidence="1">
    <location>
        <begin position="274"/>
        <end position="292"/>
    </location>
</feature>
<reference evidence="2 3" key="2">
    <citation type="journal article" date="2016" name="Microb. Ecol.">
        <title>Genome Characteristics of a Novel Type I Methanotroph (Sn10-6) Isolated from a Flooded Indian Rice Field.</title>
        <authorList>
            <person name="Rahalkar M.C."/>
            <person name="Pandit P.S."/>
            <person name="Dhakephalkar P.K."/>
            <person name="Pore S."/>
            <person name="Arora P."/>
            <person name="Kapse N."/>
        </authorList>
    </citation>
    <scope>NUCLEOTIDE SEQUENCE [LARGE SCALE GENOMIC DNA]</scope>
    <source>
        <strain evidence="2 3">Sn10-6</strain>
    </source>
</reference>
<feature type="transmembrane region" description="Helical" evidence="1">
    <location>
        <begin position="298"/>
        <end position="318"/>
    </location>
</feature>
<feature type="transmembrane region" description="Helical" evidence="1">
    <location>
        <begin position="205"/>
        <end position="229"/>
    </location>
</feature>
<dbReference type="Proteomes" id="UP000033684">
    <property type="component" value="Unassembled WGS sequence"/>
</dbReference>
<keyword evidence="1" id="KW-1133">Transmembrane helix</keyword>